<dbReference type="GO" id="GO:0000166">
    <property type="term" value="F:nucleotide binding"/>
    <property type="evidence" value="ECO:0007669"/>
    <property type="project" value="UniProtKB-KW"/>
</dbReference>
<reference evidence="10" key="1">
    <citation type="submission" date="2020-06" db="EMBL/GenBank/DDBJ databases">
        <authorList>
            <consortium name="Plant Systems Biology data submission"/>
        </authorList>
    </citation>
    <scope>NUCLEOTIDE SEQUENCE</scope>
    <source>
        <strain evidence="10">D6</strain>
    </source>
</reference>
<dbReference type="GO" id="GO:0007168">
    <property type="term" value="P:receptor guanylyl cyclase signaling pathway"/>
    <property type="evidence" value="ECO:0007669"/>
    <property type="project" value="TreeGrafter"/>
</dbReference>
<protein>
    <submittedName>
        <fullName evidence="10">Receptor-type guanylate cyclase gcy</fullName>
    </submittedName>
</protein>
<evidence type="ECO:0000256" key="5">
    <source>
        <dbReference type="ARBA" id="ARBA00023136"/>
    </source>
</evidence>
<evidence type="ECO:0000256" key="7">
    <source>
        <dbReference type="SAM" id="MobiDB-lite"/>
    </source>
</evidence>
<dbReference type="Pfam" id="PF00211">
    <property type="entry name" value="Guanylate_cyc"/>
    <property type="match status" value="1"/>
</dbReference>
<proteinExistence type="predicted"/>
<dbReference type="PANTHER" id="PTHR11920">
    <property type="entry name" value="GUANYLYL CYCLASE"/>
    <property type="match status" value="1"/>
</dbReference>
<keyword evidence="11" id="KW-1185">Reference proteome</keyword>
<organism evidence="10 11">
    <name type="scientific">Seminavis robusta</name>
    <dbReference type="NCBI Taxonomy" id="568900"/>
    <lineage>
        <taxon>Eukaryota</taxon>
        <taxon>Sar</taxon>
        <taxon>Stramenopiles</taxon>
        <taxon>Ochrophyta</taxon>
        <taxon>Bacillariophyta</taxon>
        <taxon>Bacillariophyceae</taxon>
        <taxon>Bacillariophycidae</taxon>
        <taxon>Naviculales</taxon>
        <taxon>Naviculaceae</taxon>
        <taxon>Seminavis</taxon>
    </lineage>
</organism>
<dbReference type="AlphaFoldDB" id="A0A9N8HU95"/>
<dbReference type="GO" id="GO:0004383">
    <property type="term" value="F:guanylate cyclase activity"/>
    <property type="evidence" value="ECO:0007669"/>
    <property type="project" value="TreeGrafter"/>
</dbReference>
<evidence type="ECO:0000256" key="2">
    <source>
        <dbReference type="ARBA" id="ARBA00022692"/>
    </source>
</evidence>
<feature type="compositionally biased region" description="Polar residues" evidence="7">
    <location>
        <begin position="762"/>
        <end position="777"/>
    </location>
</feature>
<dbReference type="GO" id="GO:0001653">
    <property type="term" value="F:peptide receptor activity"/>
    <property type="evidence" value="ECO:0007669"/>
    <property type="project" value="TreeGrafter"/>
</dbReference>
<feature type="compositionally biased region" description="Basic and acidic residues" evidence="7">
    <location>
        <begin position="17"/>
        <end position="33"/>
    </location>
</feature>
<keyword evidence="5 8" id="KW-0472">Membrane</keyword>
<name>A0A9N8HU95_9STRA</name>
<keyword evidence="6" id="KW-0456">Lyase</keyword>
<comment type="subcellular location">
    <subcellularLocation>
        <location evidence="1">Membrane</location>
    </subcellularLocation>
</comment>
<dbReference type="InterPro" id="IPR050401">
    <property type="entry name" value="Cyclic_nucleotide_synthase"/>
</dbReference>
<feature type="compositionally biased region" description="Acidic residues" evidence="7">
    <location>
        <begin position="34"/>
        <end position="44"/>
    </location>
</feature>
<dbReference type="InterPro" id="IPR001054">
    <property type="entry name" value="A/G_cyclase"/>
</dbReference>
<evidence type="ECO:0000313" key="10">
    <source>
        <dbReference type="EMBL" id="CAB9527558.1"/>
    </source>
</evidence>
<sequence>MTTPSPPPTMKQPMKHPTMEDDHMVVEHDHDSESGFDDDDDDENVGLTKEKREKIAQKESKAVFCLRLLVVLVLVASAAVVVVFTYRAGECGQDMGSDIGSTDVFTKQLVAYARASNSTWPFVTLPNFGLHAGKLLKLSKAFVAVVTVLVEPEQKAEWEDYAAKNLEWVELNKLYQQQNEDWTRDTNFTSRTSKEIYGGLGRKPMKEPKEYLNNYQPMWQRYPTVEQVGNNPTLVNWDAWTMPGRAPIANLDAVTNYVAALLPAANLVMNESDTFELFRKQTIDTETKQYVDFQPGEEIAPTAAMFYPIVDSLDSIRLDRTQEHKVVGNLMFFFEWKNMLLGLLPSDSTGIIVVVTNPCNVPWTMRLDGEDAIFLGSGDLHDTAYDHMAVNASLYDTMETTKQSKDGSSYTGVPLSTTFCPQTVHIYPSKATQDKYVTSDPLVFTLAALFIFIFTSTVMILYDCTVARRQRIVMEQALASGAIVSSLFPEKVKKQLYEEQKQEQKKEQSIMQFMSQDTTSPLDVRASTKHSKPLADLFHNTTIFMADLAGFTAWSSKRTPVEVFELLEALYGSFDKVAARRMVFKIETIGDCYVAVTGIPEPQAKHAVIMVRFAQDCIAEMELVTHELAESLGEDTTELKMRVGMHSGSTTAGVLRGEKGRFQLFGDTINTASRMESNGVKGKIHVSAETAHAITAQGKGHWLTARDDTIMAKGKGEMQTYFVDVTPSMALSTGGTSIVSRSSISGESRKTMEESLLARALQPQTDGGSAQRSSGNEQRTRDTSEKKDETQLRV</sequence>
<dbReference type="SUPFAM" id="SSF55073">
    <property type="entry name" value="Nucleotide cyclase"/>
    <property type="match status" value="1"/>
</dbReference>
<feature type="domain" description="Guanylate cyclase" evidence="9">
    <location>
        <begin position="542"/>
        <end position="676"/>
    </location>
</feature>
<gene>
    <name evidence="10" type="ORF">SEMRO_2018_G311220.1</name>
</gene>
<dbReference type="PANTHER" id="PTHR11920:SF335">
    <property type="entry name" value="GUANYLATE CYCLASE"/>
    <property type="match status" value="1"/>
</dbReference>
<comment type="caution">
    <text evidence="10">The sequence shown here is derived from an EMBL/GenBank/DDBJ whole genome shotgun (WGS) entry which is preliminary data.</text>
</comment>
<dbReference type="SMART" id="SM00044">
    <property type="entry name" value="CYCc"/>
    <property type="match status" value="1"/>
</dbReference>
<dbReference type="PROSITE" id="PS50125">
    <property type="entry name" value="GUANYLATE_CYCLASE_2"/>
    <property type="match status" value="1"/>
</dbReference>
<dbReference type="EMBL" id="CAICTM010002016">
    <property type="protein sequence ID" value="CAB9527558.1"/>
    <property type="molecule type" value="Genomic_DNA"/>
</dbReference>
<dbReference type="InterPro" id="IPR029787">
    <property type="entry name" value="Nucleotide_cyclase"/>
</dbReference>
<evidence type="ECO:0000259" key="9">
    <source>
        <dbReference type="PROSITE" id="PS50125"/>
    </source>
</evidence>
<dbReference type="Proteomes" id="UP001153069">
    <property type="component" value="Unassembled WGS sequence"/>
</dbReference>
<feature type="region of interest" description="Disordered" evidence="7">
    <location>
        <begin position="732"/>
        <end position="794"/>
    </location>
</feature>
<dbReference type="Gene3D" id="3.30.70.1230">
    <property type="entry name" value="Nucleotide cyclase"/>
    <property type="match status" value="1"/>
</dbReference>
<evidence type="ECO:0000256" key="3">
    <source>
        <dbReference type="ARBA" id="ARBA00022741"/>
    </source>
</evidence>
<accession>A0A9N8HU95</accession>
<keyword evidence="3" id="KW-0547">Nucleotide-binding</keyword>
<feature type="compositionally biased region" description="Pro residues" evidence="7">
    <location>
        <begin position="1"/>
        <end position="10"/>
    </location>
</feature>
<dbReference type="GO" id="GO:0005886">
    <property type="term" value="C:plasma membrane"/>
    <property type="evidence" value="ECO:0007669"/>
    <property type="project" value="TreeGrafter"/>
</dbReference>
<feature type="compositionally biased region" description="Basic and acidic residues" evidence="7">
    <location>
        <begin position="778"/>
        <end position="794"/>
    </location>
</feature>
<evidence type="ECO:0000256" key="8">
    <source>
        <dbReference type="SAM" id="Phobius"/>
    </source>
</evidence>
<keyword evidence="4 8" id="KW-1133">Transmembrane helix</keyword>
<evidence type="ECO:0000256" key="1">
    <source>
        <dbReference type="ARBA" id="ARBA00004370"/>
    </source>
</evidence>
<dbReference type="GO" id="GO:0035556">
    <property type="term" value="P:intracellular signal transduction"/>
    <property type="evidence" value="ECO:0007669"/>
    <property type="project" value="InterPro"/>
</dbReference>
<evidence type="ECO:0000313" key="11">
    <source>
        <dbReference type="Proteomes" id="UP001153069"/>
    </source>
</evidence>
<keyword evidence="10" id="KW-0675">Receptor</keyword>
<feature type="transmembrane region" description="Helical" evidence="8">
    <location>
        <begin position="442"/>
        <end position="462"/>
    </location>
</feature>
<evidence type="ECO:0000256" key="6">
    <source>
        <dbReference type="ARBA" id="ARBA00023239"/>
    </source>
</evidence>
<feature type="transmembrane region" description="Helical" evidence="8">
    <location>
        <begin position="64"/>
        <end position="86"/>
    </location>
</feature>
<feature type="compositionally biased region" description="Low complexity" evidence="7">
    <location>
        <begin position="732"/>
        <end position="746"/>
    </location>
</feature>
<dbReference type="CDD" id="cd07302">
    <property type="entry name" value="CHD"/>
    <property type="match status" value="1"/>
</dbReference>
<feature type="region of interest" description="Disordered" evidence="7">
    <location>
        <begin position="1"/>
        <end position="44"/>
    </location>
</feature>
<evidence type="ECO:0000256" key="4">
    <source>
        <dbReference type="ARBA" id="ARBA00022989"/>
    </source>
</evidence>
<keyword evidence="2 8" id="KW-0812">Transmembrane</keyword>
<dbReference type="GO" id="GO:0004016">
    <property type="term" value="F:adenylate cyclase activity"/>
    <property type="evidence" value="ECO:0007669"/>
    <property type="project" value="TreeGrafter"/>
</dbReference>